<feature type="transmembrane region" description="Helical" evidence="1">
    <location>
        <begin position="162"/>
        <end position="182"/>
    </location>
</feature>
<dbReference type="PANTHER" id="PTHR40448">
    <property type="entry name" value="TWO-COMPONENT SENSOR HISTIDINE KINASE"/>
    <property type="match status" value="1"/>
</dbReference>
<feature type="transmembrane region" description="Helical" evidence="1">
    <location>
        <begin position="194"/>
        <end position="218"/>
    </location>
</feature>
<dbReference type="CDD" id="cd16935">
    <property type="entry name" value="HATPase_AgrC-ComD-like"/>
    <property type="match status" value="1"/>
</dbReference>
<feature type="domain" description="Sensor histidine kinase NatK-like C-terminal" evidence="2">
    <location>
        <begin position="336"/>
        <end position="442"/>
    </location>
</feature>
<feature type="transmembrane region" description="Helical" evidence="1">
    <location>
        <begin position="120"/>
        <end position="141"/>
    </location>
</feature>
<dbReference type="Proteomes" id="UP000886805">
    <property type="component" value="Unassembled WGS sequence"/>
</dbReference>
<dbReference type="GO" id="GO:0042802">
    <property type="term" value="F:identical protein binding"/>
    <property type="evidence" value="ECO:0007669"/>
    <property type="project" value="TreeGrafter"/>
</dbReference>
<dbReference type="InterPro" id="IPR032834">
    <property type="entry name" value="NatK-like_C"/>
</dbReference>
<sequence length="448" mass="50999">MTPTDIYEVCSEGMMLLLMILVYRYIYMEPGFASRRNNGLFTGGFLLAAFGVKLFFHRTESAEMLIPLVFFCLYVLLTRRKRRIRGMFLILPISGYLFMLVAASTSLYCLITGDDNSEGLFTYAMDAVCCLALLVFWLRGGRFRRRADSEQEYRRLGRGERWLLNLGGLFLFAMAVILIAVAENMGGYSLDGGWRVVFLLTGSISIALLAAAVIAFVMQGSRKEYYQREAELRERYLRAELEHFKAYRQAQQEVRRVRHDMKNHYVVLSALEEEGKYTELRKYLAQLGEELSRSNVGIQCGNDIADAILNEKNRRAKEQGAVVEVEGRLPQDCGIEMLDICTIFSNALDNALEYLEGARLEEKWIRIKISGQGNMWLFRFENPVKEDARILPSGATGKGCGTTGEDDAGWHGFGTMNMERTAEKYMGHIKREIKDGVFILEAVLFTTK</sequence>
<dbReference type="Gene3D" id="3.30.565.10">
    <property type="entry name" value="Histidine kinase-like ATPase, C-terminal domain"/>
    <property type="match status" value="1"/>
</dbReference>
<proteinExistence type="predicted"/>
<reference evidence="3" key="1">
    <citation type="journal article" date="2021" name="PeerJ">
        <title>Extensive microbial diversity within the chicken gut microbiome revealed by metagenomics and culture.</title>
        <authorList>
            <person name="Gilroy R."/>
            <person name="Ravi A."/>
            <person name="Getino M."/>
            <person name="Pursley I."/>
            <person name="Horton D.L."/>
            <person name="Alikhan N.F."/>
            <person name="Baker D."/>
            <person name="Gharbi K."/>
            <person name="Hall N."/>
            <person name="Watson M."/>
            <person name="Adriaenssens E.M."/>
            <person name="Foster-Nyarko E."/>
            <person name="Jarju S."/>
            <person name="Secka A."/>
            <person name="Antonio M."/>
            <person name="Oren A."/>
            <person name="Chaudhuri R.R."/>
            <person name="La Ragione R."/>
            <person name="Hildebrand F."/>
            <person name="Pallen M.J."/>
        </authorList>
    </citation>
    <scope>NUCLEOTIDE SEQUENCE</scope>
    <source>
        <strain evidence="3">ChiSxjej3B15-1167</strain>
    </source>
</reference>
<evidence type="ECO:0000313" key="3">
    <source>
        <dbReference type="EMBL" id="HIX72480.1"/>
    </source>
</evidence>
<dbReference type="Pfam" id="PF14501">
    <property type="entry name" value="HATPase_c_5"/>
    <property type="match status" value="1"/>
</dbReference>
<dbReference type="EMBL" id="DXEQ01000156">
    <property type="protein sequence ID" value="HIX72480.1"/>
    <property type="molecule type" value="Genomic_DNA"/>
</dbReference>
<gene>
    <name evidence="3" type="ORF">H9849_05605</name>
</gene>
<dbReference type="GO" id="GO:0005524">
    <property type="term" value="F:ATP binding"/>
    <property type="evidence" value="ECO:0007669"/>
    <property type="project" value="UniProtKB-KW"/>
</dbReference>
<organism evidence="3 4">
    <name type="scientific">Candidatus Anaerobutyricum stercoripullorum</name>
    <dbReference type="NCBI Taxonomy" id="2838456"/>
    <lineage>
        <taxon>Bacteria</taxon>
        <taxon>Bacillati</taxon>
        <taxon>Bacillota</taxon>
        <taxon>Clostridia</taxon>
        <taxon>Lachnospirales</taxon>
        <taxon>Lachnospiraceae</taxon>
        <taxon>Anaerobutyricum</taxon>
    </lineage>
</organism>
<keyword evidence="1" id="KW-0472">Membrane</keyword>
<dbReference type="InterPro" id="IPR036890">
    <property type="entry name" value="HATPase_C_sf"/>
</dbReference>
<dbReference type="PANTHER" id="PTHR40448:SF1">
    <property type="entry name" value="TWO-COMPONENT SENSOR HISTIDINE KINASE"/>
    <property type="match status" value="1"/>
</dbReference>
<feature type="transmembrane region" description="Helical" evidence="1">
    <location>
        <begin position="89"/>
        <end position="108"/>
    </location>
</feature>
<keyword evidence="1" id="KW-1133">Transmembrane helix</keyword>
<reference evidence="3" key="2">
    <citation type="submission" date="2021-04" db="EMBL/GenBank/DDBJ databases">
        <authorList>
            <person name="Gilroy R."/>
        </authorList>
    </citation>
    <scope>NUCLEOTIDE SEQUENCE</scope>
    <source>
        <strain evidence="3">ChiSxjej3B15-1167</strain>
    </source>
</reference>
<name>A0A9D1X4J9_9FIRM</name>
<comment type="caution">
    <text evidence="3">The sequence shown here is derived from an EMBL/GenBank/DDBJ whole genome shotgun (WGS) entry which is preliminary data.</text>
</comment>
<evidence type="ECO:0000313" key="4">
    <source>
        <dbReference type="Proteomes" id="UP000886805"/>
    </source>
</evidence>
<evidence type="ECO:0000256" key="1">
    <source>
        <dbReference type="SAM" id="Phobius"/>
    </source>
</evidence>
<accession>A0A9D1X4J9</accession>
<keyword evidence="3" id="KW-0547">Nucleotide-binding</keyword>
<feature type="transmembrane region" description="Helical" evidence="1">
    <location>
        <begin position="62"/>
        <end position="77"/>
    </location>
</feature>
<protein>
    <submittedName>
        <fullName evidence="3">ATP-binding protein</fullName>
    </submittedName>
</protein>
<feature type="transmembrane region" description="Helical" evidence="1">
    <location>
        <begin position="38"/>
        <end position="56"/>
    </location>
</feature>
<keyword evidence="3" id="KW-0067">ATP-binding</keyword>
<evidence type="ECO:0000259" key="2">
    <source>
        <dbReference type="Pfam" id="PF14501"/>
    </source>
</evidence>
<feature type="transmembrane region" description="Helical" evidence="1">
    <location>
        <begin position="6"/>
        <end position="26"/>
    </location>
</feature>
<dbReference type="AlphaFoldDB" id="A0A9D1X4J9"/>
<keyword evidence="1" id="KW-0812">Transmembrane</keyword>